<dbReference type="EMBL" id="WVTA01000002">
    <property type="protein sequence ID" value="KAK3215595.1"/>
    <property type="molecule type" value="Genomic_DNA"/>
</dbReference>
<organism evidence="10 11">
    <name type="scientific">Pseudopithomyces chartarum</name>
    <dbReference type="NCBI Taxonomy" id="1892770"/>
    <lineage>
        <taxon>Eukaryota</taxon>
        <taxon>Fungi</taxon>
        <taxon>Dikarya</taxon>
        <taxon>Ascomycota</taxon>
        <taxon>Pezizomycotina</taxon>
        <taxon>Dothideomycetes</taxon>
        <taxon>Pleosporomycetidae</taxon>
        <taxon>Pleosporales</taxon>
        <taxon>Massarineae</taxon>
        <taxon>Didymosphaeriaceae</taxon>
        <taxon>Pseudopithomyces</taxon>
    </lineage>
</organism>
<dbReference type="GO" id="GO:1904263">
    <property type="term" value="P:positive regulation of TORC1 signaling"/>
    <property type="evidence" value="ECO:0007669"/>
    <property type="project" value="TreeGrafter"/>
</dbReference>
<evidence type="ECO:0000313" key="10">
    <source>
        <dbReference type="EMBL" id="KAK3215595.1"/>
    </source>
</evidence>
<feature type="repeat" description="WD" evidence="6">
    <location>
        <begin position="332"/>
        <end position="366"/>
    </location>
</feature>
<feature type="region of interest" description="Disordered" evidence="8">
    <location>
        <begin position="692"/>
        <end position="722"/>
    </location>
</feature>
<keyword evidence="9" id="KW-0812">Transmembrane</keyword>
<feature type="compositionally biased region" description="Polar residues" evidence="8">
    <location>
        <begin position="547"/>
        <end position="562"/>
    </location>
</feature>
<feature type="region of interest" description="Disordered" evidence="8">
    <location>
        <begin position="485"/>
        <end position="567"/>
    </location>
</feature>
<dbReference type="SUPFAM" id="SSF50978">
    <property type="entry name" value="WD40 repeat-like"/>
    <property type="match status" value="1"/>
</dbReference>
<feature type="compositionally biased region" description="Basic and acidic residues" evidence="8">
    <location>
        <begin position="512"/>
        <end position="524"/>
    </location>
</feature>
<feature type="compositionally biased region" description="Polar residues" evidence="8">
    <location>
        <begin position="701"/>
        <end position="722"/>
    </location>
</feature>
<dbReference type="GO" id="GO:0005774">
    <property type="term" value="C:vacuolar membrane"/>
    <property type="evidence" value="ECO:0007669"/>
    <property type="project" value="TreeGrafter"/>
</dbReference>
<dbReference type="InterPro" id="IPR037590">
    <property type="entry name" value="WDR24"/>
</dbReference>
<evidence type="ECO:0000256" key="3">
    <source>
        <dbReference type="ARBA" id="ARBA00022737"/>
    </source>
</evidence>
<evidence type="ECO:0000256" key="6">
    <source>
        <dbReference type="PROSITE-ProRule" id="PRU00221"/>
    </source>
</evidence>
<dbReference type="InterPro" id="IPR019775">
    <property type="entry name" value="WD40_repeat_CS"/>
</dbReference>
<keyword evidence="5" id="KW-0862">Zinc</keyword>
<dbReference type="GO" id="GO:0016239">
    <property type="term" value="P:positive regulation of macroautophagy"/>
    <property type="evidence" value="ECO:0007669"/>
    <property type="project" value="TreeGrafter"/>
</dbReference>
<dbReference type="InterPro" id="IPR015943">
    <property type="entry name" value="WD40/YVTN_repeat-like_dom_sf"/>
</dbReference>
<feature type="coiled-coil region" evidence="7">
    <location>
        <begin position="954"/>
        <end position="981"/>
    </location>
</feature>
<dbReference type="PROSITE" id="PS00678">
    <property type="entry name" value="WD_REPEATS_1"/>
    <property type="match status" value="2"/>
</dbReference>
<feature type="compositionally biased region" description="Polar residues" evidence="8">
    <location>
        <begin position="858"/>
        <end position="877"/>
    </location>
</feature>
<dbReference type="PROSITE" id="PS50294">
    <property type="entry name" value="WD_REPEATS_REGION"/>
    <property type="match status" value="2"/>
</dbReference>
<name>A0AAN6M5H2_9PLEO</name>
<feature type="region of interest" description="Disordered" evidence="8">
    <location>
        <begin position="858"/>
        <end position="907"/>
    </location>
</feature>
<accession>A0AAN6M5H2</accession>
<reference evidence="10 11" key="1">
    <citation type="submission" date="2021-02" db="EMBL/GenBank/DDBJ databases">
        <title>Genome assembly of Pseudopithomyces chartarum.</title>
        <authorList>
            <person name="Jauregui R."/>
            <person name="Singh J."/>
            <person name="Voisey C."/>
        </authorList>
    </citation>
    <scope>NUCLEOTIDE SEQUENCE [LARGE SCALE GENOMIC DNA]</scope>
    <source>
        <strain evidence="10 11">AGR01</strain>
    </source>
</reference>
<evidence type="ECO:0000256" key="2">
    <source>
        <dbReference type="ARBA" id="ARBA00022723"/>
    </source>
</evidence>
<dbReference type="Pfam" id="PF00400">
    <property type="entry name" value="WD40"/>
    <property type="match status" value="2"/>
</dbReference>
<dbReference type="GO" id="GO:0008270">
    <property type="term" value="F:zinc ion binding"/>
    <property type="evidence" value="ECO:0007669"/>
    <property type="project" value="UniProtKB-KW"/>
</dbReference>
<dbReference type="InterPro" id="IPR001680">
    <property type="entry name" value="WD40_rpt"/>
</dbReference>
<feature type="region of interest" description="Disordered" evidence="8">
    <location>
        <begin position="1247"/>
        <end position="1274"/>
    </location>
</feature>
<gene>
    <name evidence="10" type="ORF">GRF29_8g489566</name>
</gene>
<keyword evidence="4" id="KW-0863">Zinc-finger</keyword>
<evidence type="ECO:0000256" key="7">
    <source>
        <dbReference type="SAM" id="Coils"/>
    </source>
</evidence>
<feature type="region of interest" description="Disordered" evidence="8">
    <location>
        <begin position="1401"/>
        <end position="1430"/>
    </location>
</feature>
<evidence type="ECO:0000313" key="11">
    <source>
        <dbReference type="Proteomes" id="UP001280581"/>
    </source>
</evidence>
<dbReference type="InterPro" id="IPR036322">
    <property type="entry name" value="WD40_repeat_dom_sf"/>
</dbReference>
<feature type="compositionally biased region" description="Polar residues" evidence="8">
    <location>
        <begin position="1401"/>
        <end position="1411"/>
    </location>
</feature>
<evidence type="ECO:0000256" key="8">
    <source>
        <dbReference type="SAM" id="MobiDB-lite"/>
    </source>
</evidence>
<feature type="transmembrane region" description="Helical" evidence="9">
    <location>
        <begin position="48"/>
        <end position="70"/>
    </location>
</feature>
<dbReference type="Proteomes" id="UP001280581">
    <property type="component" value="Unassembled WGS sequence"/>
</dbReference>
<keyword evidence="1 6" id="KW-0853">WD repeat</keyword>
<proteinExistence type="predicted"/>
<evidence type="ECO:0000256" key="5">
    <source>
        <dbReference type="ARBA" id="ARBA00022833"/>
    </source>
</evidence>
<keyword evidence="9" id="KW-0472">Membrane</keyword>
<dbReference type="PANTHER" id="PTHR46200:SF1">
    <property type="entry name" value="GATOR COMPLEX PROTEIN WDR24"/>
    <property type="match status" value="1"/>
</dbReference>
<keyword evidence="2" id="KW-0479">Metal-binding</keyword>
<evidence type="ECO:0000256" key="1">
    <source>
        <dbReference type="ARBA" id="ARBA00022574"/>
    </source>
</evidence>
<keyword evidence="9" id="KW-1133">Transmembrane helix</keyword>
<dbReference type="GO" id="GO:0005829">
    <property type="term" value="C:cytosol"/>
    <property type="evidence" value="ECO:0007669"/>
    <property type="project" value="TreeGrafter"/>
</dbReference>
<dbReference type="PANTHER" id="PTHR46200">
    <property type="entry name" value="GATOR COMPLEX PROTEIN WDR24"/>
    <property type="match status" value="1"/>
</dbReference>
<dbReference type="GO" id="GO:0061700">
    <property type="term" value="C:GATOR2 complex"/>
    <property type="evidence" value="ECO:0007669"/>
    <property type="project" value="TreeGrafter"/>
</dbReference>
<comment type="caution">
    <text evidence="10">The sequence shown here is derived from an EMBL/GenBank/DDBJ whole genome shotgun (WGS) entry which is preliminary data.</text>
</comment>
<protein>
    <submittedName>
        <fullName evidence="10">Uncharacterized protein</fullName>
    </submittedName>
</protein>
<keyword evidence="3" id="KW-0677">Repeat</keyword>
<evidence type="ECO:0000256" key="4">
    <source>
        <dbReference type="ARBA" id="ARBA00022771"/>
    </source>
</evidence>
<evidence type="ECO:0000256" key="9">
    <source>
        <dbReference type="SAM" id="Phobius"/>
    </source>
</evidence>
<dbReference type="SMART" id="SM00320">
    <property type="entry name" value="WD40"/>
    <property type="match status" value="4"/>
</dbReference>
<feature type="compositionally biased region" description="Basic and acidic residues" evidence="8">
    <location>
        <begin position="1414"/>
        <end position="1424"/>
    </location>
</feature>
<feature type="repeat" description="WD" evidence="6">
    <location>
        <begin position="288"/>
        <end position="330"/>
    </location>
</feature>
<sequence length="1430" mass="157095">MDARRASSAAPIPPPPPLPPSKASYFSRLVNQVQTSAYGSRPPSAQTNLYLCCCCLLLSVAAAVAVAVVVVFCVIVVVIIVVVAAAAAAAAAATLAFLGHGCVSLNSSSAALSCLPQRAESSSIRTGSSQDASHKTGLPIEALDINRDRTHAILAGKEILKTVRVQQQDDARVVEETNLRAAVINFADHSQARQRTGLGIQDVKWSHGQFNTHIATAAANGKVILYDLNRAGAELARLHEHTRQVHKLAFNPHQGYLLLSASQDGMVRLWDLRDTRKDIMTCRSREQYAGMNGAIYDIQWSPTDAVEFAFGTDNGTIMRWDYSNNRTAKQKITAHEKPCTTIDWHPDGKHLLSASLDRTVKVWDFSIGVRRQKPVLMLNTPFPVHNARWRPPNWSEEGAYQCTQLATAYDREHPAIHLWDFRRLHMPFREINKFSTAPSDMLWHSRDMLWTVGREGVFQQNDVHHAPKVIDRRTLQAIAVSPSGEISGVAQSRPRGRRSTGLAYPEDTFLVEPRDKRNSPEKSSLRSSADNSFDDSYLSSRRHHGRTASSRSAKSFGSTPPSDSAPKVMFLTDSMTVQHENLRSNQVAFRGVLPGSMNVQIFAYLAQKYKAISLPDPPTLQSFQDMQHVFEQNAEYAQRAAFYRLATTWRFVGLSIAHTTQRRALLQRHRRHFKTKPAALTPSRIQSKYASEKLKAHDDGASQNPVTSASEQSPSTLHSAAQHSTIVESTSNIATPLARPLTNIPSASNEVQQLQLPDLDRDGKIELPPAVTGPYSNHGLLAPGSTNHTSISGRPNFKGPQWYKSSDDLDERRAMVGSWRAPPRVPLSYDQADAGGLNIQVPPRLDRHDSEESFAMFSASTDSQNGNSIPSSLNSTKSRSHPIDVGSRKWPDTSGQSSFGKGDPLLFNTTDQPEELRRSVQISPTTIPTGIDEQHKTSTNNTDYIASSGQGESHQSEEESLEQVAQDIENLRRNNQLLRHDSSESDAFTSSGSNISVFSMLEHSHEMEASGTIVPEGYDDARSPQGYKLPVAIPQATESAPMVSDPAAKDPLLLEDYQAMQGNADEGSSFPMTGLLENLLTFYTDSQADAQTSSLLLLLLAPLLPRTPIDAQQAGADLNATLAAYTETFTALGLSTAQSETIMSTELTQIITAGINPYQAESILQTYHSQLHSLSFYNVAATIRRLCYPVYPAVYEQALKGTQVGLLCLSCKSPINNPKDKMRCETCKRAQAPCPICWGRYPAFDAPNSQKKKKPTSKSRPTVNGRDHNRNNSSQLSDFALAVDGVDDVSPSLPETLSSPKALLWTWCPVCGHGGHTNCLSTWFSDAVMSDGACATEGCLCDCVQGQRREEKIQHLLDLKAEKERVKVVRKGDDWKVSESKAVSAIRGQFDDNPAIVRDMTQNTGSNTGMQGSRAKEDGRRVRLVEPQAD</sequence>
<keyword evidence="7" id="KW-0175">Coiled coil</keyword>
<keyword evidence="11" id="KW-1185">Reference proteome</keyword>
<dbReference type="Gene3D" id="2.130.10.10">
    <property type="entry name" value="YVTN repeat-like/Quinoprotein amine dehydrogenase"/>
    <property type="match status" value="1"/>
</dbReference>
<dbReference type="PROSITE" id="PS50082">
    <property type="entry name" value="WD_REPEATS_2"/>
    <property type="match status" value="3"/>
</dbReference>
<feature type="repeat" description="WD" evidence="6">
    <location>
        <begin position="238"/>
        <end position="280"/>
    </location>
</feature>